<feature type="non-terminal residue" evidence="2">
    <location>
        <position position="1"/>
    </location>
</feature>
<keyword evidence="3" id="KW-1185">Reference proteome</keyword>
<evidence type="ECO:0000256" key="1">
    <source>
        <dbReference type="SAM" id="SignalP"/>
    </source>
</evidence>
<feature type="chain" id="PRO_5029585118" description="Growth hormone receptor" evidence="1">
    <location>
        <begin position="23"/>
        <end position="166"/>
    </location>
</feature>
<proteinExistence type="predicted"/>
<dbReference type="EMBL" id="JAAGNN010000016">
    <property type="protein sequence ID" value="KAF4078865.1"/>
    <property type="molecule type" value="Genomic_DNA"/>
</dbReference>
<feature type="signal peptide" evidence="1">
    <location>
        <begin position="1"/>
        <end position="22"/>
    </location>
</feature>
<organism evidence="2 3">
    <name type="scientific">Ameiurus melas</name>
    <name type="common">Black bullhead</name>
    <name type="synonym">Silurus melas</name>
    <dbReference type="NCBI Taxonomy" id="219545"/>
    <lineage>
        <taxon>Eukaryota</taxon>
        <taxon>Metazoa</taxon>
        <taxon>Chordata</taxon>
        <taxon>Craniata</taxon>
        <taxon>Vertebrata</taxon>
        <taxon>Euteleostomi</taxon>
        <taxon>Actinopterygii</taxon>
        <taxon>Neopterygii</taxon>
        <taxon>Teleostei</taxon>
        <taxon>Ostariophysi</taxon>
        <taxon>Siluriformes</taxon>
        <taxon>Ictaluridae</taxon>
        <taxon>Ameiurus</taxon>
    </lineage>
</organism>
<reference evidence="2 3" key="1">
    <citation type="submission" date="2020-02" db="EMBL/GenBank/DDBJ databases">
        <title>A chromosome-scale genome assembly of the black bullhead catfish (Ameiurus melas).</title>
        <authorList>
            <person name="Wen M."/>
            <person name="Zham M."/>
            <person name="Cabau C."/>
            <person name="Klopp C."/>
            <person name="Donnadieu C."/>
            <person name="Roques C."/>
            <person name="Bouchez O."/>
            <person name="Lampietro C."/>
            <person name="Jouanno E."/>
            <person name="Herpin A."/>
            <person name="Louis A."/>
            <person name="Berthelot C."/>
            <person name="Parey E."/>
            <person name="Roest-Crollius H."/>
            <person name="Braasch I."/>
            <person name="Postlethwait J."/>
            <person name="Robinson-Rechavi M."/>
            <person name="Echchiki A."/>
            <person name="Begum T."/>
            <person name="Montfort J."/>
            <person name="Schartl M."/>
            <person name="Bobe J."/>
            <person name="Guiguen Y."/>
        </authorList>
    </citation>
    <scope>NUCLEOTIDE SEQUENCE [LARGE SCALE GENOMIC DNA]</scope>
    <source>
        <strain evidence="2">M_S1</strain>
        <tissue evidence="2">Blood</tissue>
    </source>
</reference>
<gene>
    <name evidence="2" type="ORF">AMELA_G00186450</name>
</gene>
<comment type="caution">
    <text evidence="2">The sequence shown here is derived from an EMBL/GenBank/DDBJ whole genome shotgun (WGS) entry which is preliminary data.</text>
</comment>
<protein>
    <recommendedName>
        <fullName evidence="4">Growth hormone receptor</fullName>
    </recommendedName>
</protein>
<evidence type="ECO:0000313" key="2">
    <source>
        <dbReference type="EMBL" id="KAF4078865.1"/>
    </source>
</evidence>
<keyword evidence="1" id="KW-0732">Signal</keyword>
<dbReference type="AlphaFoldDB" id="A0A7J6A7Q9"/>
<evidence type="ECO:0008006" key="4">
    <source>
        <dbReference type="Google" id="ProtNLM"/>
    </source>
</evidence>
<name>A0A7J6A7Q9_AMEME</name>
<sequence>VILLPLLIAIIFLFVILQKTHKNQGGSASTGRSSLQTSGNLQGVPPDICLYEEIDDTRRLPASDAVFSSVYSAAQLPTILSDPETVYSNTELPTNPCDSTNHSSVQRPTIPSDQDIYSTAQLPTRLSAEKSDEGLTYAAVSFHSTATSSNDAVPQILFKKEDVLCD</sequence>
<dbReference type="Proteomes" id="UP000593565">
    <property type="component" value="Unassembled WGS sequence"/>
</dbReference>
<evidence type="ECO:0000313" key="3">
    <source>
        <dbReference type="Proteomes" id="UP000593565"/>
    </source>
</evidence>
<accession>A0A7J6A7Q9</accession>